<organism evidence="13 14">
    <name type="scientific">Pseudomonas viridiflava ICMP 13104</name>
    <dbReference type="NCBI Taxonomy" id="1198305"/>
    <lineage>
        <taxon>Bacteria</taxon>
        <taxon>Pseudomonadati</taxon>
        <taxon>Pseudomonadota</taxon>
        <taxon>Gammaproteobacteria</taxon>
        <taxon>Pseudomonadales</taxon>
        <taxon>Pseudomonadaceae</taxon>
        <taxon>Pseudomonas</taxon>
    </lineage>
</organism>
<dbReference type="PROSITE" id="PS00875">
    <property type="entry name" value="T2SP_D"/>
    <property type="match status" value="1"/>
</dbReference>
<dbReference type="Pfam" id="PF00263">
    <property type="entry name" value="Secretin"/>
    <property type="match status" value="1"/>
</dbReference>
<keyword evidence="5 9" id="KW-0653">Protein transport</keyword>
<dbReference type="InterPro" id="IPR005644">
    <property type="entry name" value="NolW-like"/>
</dbReference>
<evidence type="ECO:0000256" key="3">
    <source>
        <dbReference type="ARBA" id="ARBA00022448"/>
    </source>
</evidence>
<sequence length="725" mass="79726" precursor="true">MRKALMWLPLLLIGVAPATWAVTPDAWKHTAYAYDARQTELSDALADFAREFGMALDISPVQGKLDGRIRAESPEQFLDRLSQEYHFQWFVYNDTLYVSPSSEHTSARIEVSPDAVDDLQTALTDVGLLDKRFGWGALPDEGVVLVRGPAKYVEFVRDYSKKVEKPDEKADKQDVVVLPLKYANAADRTIRYRDQQLVVAGVASILQDLLESRARGESIDSVNLLPQGNGGNGMANGTGSASTGLSYNLGSNGIDTASLQQGIDRVLNFGSKKSSKGHAAGRANIRVSADVRNNSVLIYDLPERKAMYQKLSADVRNNSVLIYDLPERKAMYQKLVKELDVPRNLIEIDAVILDIDRNELAELSSRWNFNAGSVSGGANLFDAGTSSTLFIQNASKFSAELHALEGNGSASVIGNPSILTLENQPAVIDLSRTEYLTATSERAADILPITAGTSLQVIPRSLDHDGKSQVQMIVDIEDGQIDVSTINDTQPSVRRGNVSTQAVIAEHGSLVIGGFHGLEANDRIHKIPLLGDIPYIGKLLFQSRSRELSQRERLFILTPRLIGDQVNPARYVQNGNPHDVDDQMKRIKQRRDGGEMPTRGDIKKVFTQMVDGTAPVGMRTGEPLPFETDSLCDPGEGLTLDRQRSQWFVQKDWGVAVVVAHNNTNKPVRIDESRCGGRWVIGVAAWPHAWLQPGEESEVYIAVRQPQISKMAKESRPSLLKGAKP</sequence>
<accession>A0A0W0HEP4</accession>
<keyword evidence="8 9" id="KW-0998">Cell outer membrane</keyword>
<dbReference type="GO" id="GO:0015627">
    <property type="term" value="C:type II protein secretion system complex"/>
    <property type="evidence" value="ECO:0007669"/>
    <property type="project" value="TreeGrafter"/>
</dbReference>
<dbReference type="InterPro" id="IPR003522">
    <property type="entry name" value="T3SS_OM_pore_YscC"/>
</dbReference>
<comment type="function">
    <text evidence="9">Component of the type III secretion system (T3SS), also called injectisome, which is used to inject bacterial effector proteins into eukaryotic host cells. Forms a ring-shaped multimeric structure with an apparent central pore in the outer membrane.</text>
</comment>
<evidence type="ECO:0000256" key="6">
    <source>
        <dbReference type="ARBA" id="ARBA00023010"/>
    </source>
</evidence>
<feature type="domain" description="NolW-like" evidence="12">
    <location>
        <begin position="109"/>
        <end position="167"/>
    </location>
</feature>
<evidence type="ECO:0000256" key="7">
    <source>
        <dbReference type="ARBA" id="ARBA00023136"/>
    </source>
</evidence>
<comment type="subcellular location">
    <subcellularLocation>
        <location evidence="1 9 10">Cell outer membrane</location>
    </subcellularLocation>
</comment>
<keyword evidence="6 9" id="KW-0811">Translocation</keyword>
<keyword evidence="3 9" id="KW-0813">Transport</keyword>
<dbReference type="Gene3D" id="3.30.1370.120">
    <property type="match status" value="1"/>
</dbReference>
<feature type="domain" description="Type II/III secretion system secretin-like" evidence="11">
    <location>
        <begin position="403"/>
        <end position="562"/>
    </location>
</feature>
<evidence type="ECO:0000256" key="8">
    <source>
        <dbReference type="ARBA" id="ARBA00023237"/>
    </source>
</evidence>
<feature type="signal peptide" evidence="9">
    <location>
        <begin position="1"/>
        <end position="21"/>
    </location>
</feature>
<keyword evidence="14" id="KW-1185">Reference proteome</keyword>
<evidence type="ECO:0000256" key="4">
    <source>
        <dbReference type="ARBA" id="ARBA00022729"/>
    </source>
</evidence>
<evidence type="ECO:0000313" key="13">
    <source>
        <dbReference type="EMBL" id="KTB59279.1"/>
    </source>
</evidence>
<dbReference type="PANTHER" id="PTHR30332:SF5">
    <property type="entry name" value="SPI-1 TYPE 3 SECRETION SYSTEM SECRETIN"/>
    <property type="match status" value="1"/>
</dbReference>
<gene>
    <name evidence="9" type="primary">sctC</name>
    <name evidence="13" type="ORF">AO067_23065</name>
</gene>
<evidence type="ECO:0000259" key="11">
    <source>
        <dbReference type="Pfam" id="PF00263"/>
    </source>
</evidence>
<comment type="caution">
    <text evidence="13">The sequence shown here is derived from an EMBL/GenBank/DDBJ whole genome shotgun (WGS) entry which is preliminary data.</text>
</comment>
<dbReference type="InterPro" id="IPR004846">
    <property type="entry name" value="T2SS/T3SS_dom"/>
</dbReference>
<dbReference type="Gene3D" id="3.55.50.30">
    <property type="match status" value="1"/>
</dbReference>
<dbReference type="NCBIfam" id="TIGR02516">
    <property type="entry name" value="type_III_yscC"/>
    <property type="match status" value="1"/>
</dbReference>
<evidence type="ECO:0000259" key="12">
    <source>
        <dbReference type="Pfam" id="PF03958"/>
    </source>
</evidence>
<dbReference type="AlphaFoldDB" id="A0A0W0HEP4"/>
<dbReference type="PANTHER" id="PTHR30332">
    <property type="entry name" value="PROBABLE GENERAL SECRETION PATHWAY PROTEIN D"/>
    <property type="match status" value="1"/>
</dbReference>
<name>A0A0W0HEP4_PSEVI</name>
<reference evidence="13 14" key="1">
    <citation type="submission" date="2015-09" db="EMBL/GenBank/DDBJ databases">
        <title>Genome sequence of ICMP 13104.</title>
        <authorList>
            <person name="Visnovsky S."/>
            <person name="Lu A."/>
            <person name="Panda P."/>
            <person name="Pitman A."/>
        </authorList>
    </citation>
    <scope>NUCLEOTIDE SEQUENCE [LARGE SCALE GENOMIC DNA]</scope>
    <source>
        <strain evidence="13 14">ICMP 13104</strain>
    </source>
</reference>
<feature type="domain" description="NolW-like" evidence="12">
    <location>
        <begin position="175"/>
        <end position="311"/>
    </location>
</feature>
<dbReference type="HAMAP" id="MF_02219">
    <property type="entry name" value="Type_III_secretin"/>
    <property type="match status" value="1"/>
</dbReference>
<evidence type="ECO:0000256" key="9">
    <source>
        <dbReference type="HAMAP-Rule" id="MF_02219"/>
    </source>
</evidence>
<evidence type="ECO:0000256" key="10">
    <source>
        <dbReference type="RuleBase" id="RU004004"/>
    </source>
</evidence>
<feature type="chain" id="PRO_5026398437" description="Type 3 secretion system secretin" evidence="9">
    <location>
        <begin position="22"/>
        <end position="725"/>
    </location>
</feature>
<comment type="similarity">
    <text evidence="2 9">Belongs to the bacterial secretin family. T3SS SctC subfamily.</text>
</comment>
<dbReference type="GO" id="GO:0009279">
    <property type="term" value="C:cell outer membrane"/>
    <property type="evidence" value="ECO:0007669"/>
    <property type="project" value="UniProtKB-SubCell"/>
</dbReference>
<evidence type="ECO:0000256" key="2">
    <source>
        <dbReference type="ARBA" id="ARBA00007032"/>
    </source>
</evidence>
<proteinExistence type="inferred from homology"/>
<dbReference type="PRINTS" id="PR01337">
    <property type="entry name" value="TYPE3OMGPROT"/>
</dbReference>
<dbReference type="GO" id="GO:0030257">
    <property type="term" value="C:type III protein secretion system complex"/>
    <property type="evidence" value="ECO:0007669"/>
    <property type="project" value="UniProtKB-UniRule"/>
</dbReference>
<keyword evidence="7 9" id="KW-0472">Membrane</keyword>
<dbReference type="Pfam" id="PF03958">
    <property type="entry name" value="Secretin_N"/>
    <property type="match status" value="2"/>
</dbReference>
<dbReference type="GO" id="GO:0030254">
    <property type="term" value="P:protein secretion by the type III secretion system"/>
    <property type="evidence" value="ECO:0007669"/>
    <property type="project" value="UniProtKB-UniRule"/>
</dbReference>
<evidence type="ECO:0000256" key="5">
    <source>
        <dbReference type="ARBA" id="ARBA00022927"/>
    </source>
</evidence>
<evidence type="ECO:0000256" key="1">
    <source>
        <dbReference type="ARBA" id="ARBA00004442"/>
    </source>
</evidence>
<protein>
    <recommendedName>
        <fullName evidence="9">Type 3 secretion system secretin</fullName>
        <shortName evidence="9">T3SS secretin</shortName>
    </recommendedName>
</protein>
<dbReference type="EMBL" id="LKEJ01000150">
    <property type="protein sequence ID" value="KTB59279.1"/>
    <property type="molecule type" value="Genomic_DNA"/>
</dbReference>
<dbReference type="InterPro" id="IPR050810">
    <property type="entry name" value="Bact_Secretion_Sys_Channel"/>
</dbReference>
<dbReference type="InterPro" id="IPR038591">
    <property type="entry name" value="NolW-like_sf"/>
</dbReference>
<dbReference type="Proteomes" id="UP000053048">
    <property type="component" value="Unassembled WGS sequence"/>
</dbReference>
<keyword evidence="4 9" id="KW-0732">Signal</keyword>
<comment type="subunit">
    <text evidence="9">The core secretion machinery of the T3SS is composed of approximately 20 different proteins, including cytoplasmic components, a base, an export apparatus and a needle. This subunit is part of the base, which anchors the injectisome in the bacterial cell envelope. Forms a stable homooligomeric complex.</text>
</comment>
<evidence type="ECO:0000313" key="14">
    <source>
        <dbReference type="Proteomes" id="UP000053048"/>
    </source>
</evidence>
<dbReference type="InterPro" id="IPR004845">
    <property type="entry name" value="T2SS_GspD_CS"/>
</dbReference>